<evidence type="ECO:0000256" key="1">
    <source>
        <dbReference type="SAM" id="Coils"/>
    </source>
</evidence>
<dbReference type="InterPro" id="IPR045063">
    <property type="entry name" value="Dynamin_N"/>
</dbReference>
<organism evidence="5 6">
    <name type="scientific">Sporichthya brevicatena</name>
    <dbReference type="NCBI Taxonomy" id="171442"/>
    <lineage>
        <taxon>Bacteria</taxon>
        <taxon>Bacillati</taxon>
        <taxon>Actinomycetota</taxon>
        <taxon>Actinomycetes</taxon>
        <taxon>Sporichthyales</taxon>
        <taxon>Sporichthyaceae</taxon>
        <taxon>Sporichthya</taxon>
    </lineage>
</organism>
<dbReference type="Proteomes" id="UP001500957">
    <property type="component" value="Unassembled WGS sequence"/>
</dbReference>
<gene>
    <name evidence="5" type="ORF">GCM10009547_25950</name>
</gene>
<keyword evidence="3" id="KW-1133">Transmembrane helix</keyword>
<evidence type="ECO:0000259" key="4">
    <source>
        <dbReference type="Pfam" id="PF00350"/>
    </source>
</evidence>
<dbReference type="PANTHER" id="PTHR43681">
    <property type="entry name" value="TRANSMEMBRANE GTPASE FZO"/>
    <property type="match status" value="1"/>
</dbReference>
<reference evidence="5 6" key="1">
    <citation type="journal article" date="2019" name="Int. J. Syst. Evol. Microbiol.">
        <title>The Global Catalogue of Microorganisms (GCM) 10K type strain sequencing project: providing services to taxonomists for standard genome sequencing and annotation.</title>
        <authorList>
            <consortium name="The Broad Institute Genomics Platform"/>
            <consortium name="The Broad Institute Genome Sequencing Center for Infectious Disease"/>
            <person name="Wu L."/>
            <person name="Ma J."/>
        </authorList>
    </citation>
    <scope>NUCLEOTIDE SEQUENCE [LARGE SCALE GENOMIC DNA]</scope>
    <source>
        <strain evidence="5 6">JCM 10671</strain>
    </source>
</reference>
<dbReference type="PANTHER" id="PTHR43681:SF1">
    <property type="entry name" value="SARCALUMENIN"/>
    <property type="match status" value="1"/>
</dbReference>
<dbReference type="Pfam" id="PF00350">
    <property type="entry name" value="Dynamin_N"/>
    <property type="match status" value="1"/>
</dbReference>
<feature type="transmembrane region" description="Helical" evidence="3">
    <location>
        <begin position="472"/>
        <end position="498"/>
    </location>
</feature>
<dbReference type="RefSeq" id="WP_344605341.1">
    <property type="nucleotide sequence ID" value="NZ_BAAAHE010000020.1"/>
</dbReference>
<dbReference type="EMBL" id="BAAAHE010000020">
    <property type="protein sequence ID" value="GAA0621967.1"/>
    <property type="molecule type" value="Genomic_DNA"/>
</dbReference>
<dbReference type="InterPro" id="IPR027417">
    <property type="entry name" value="P-loop_NTPase"/>
</dbReference>
<keyword evidence="6" id="KW-1185">Reference proteome</keyword>
<accession>A0ABN1GWU6</accession>
<protein>
    <submittedName>
        <fullName evidence="5">Dynamin family protein</fullName>
    </submittedName>
</protein>
<feature type="domain" description="Dynamin N-terminal" evidence="4">
    <location>
        <begin position="44"/>
        <end position="203"/>
    </location>
</feature>
<evidence type="ECO:0000313" key="6">
    <source>
        <dbReference type="Proteomes" id="UP001500957"/>
    </source>
</evidence>
<dbReference type="InterPro" id="IPR051943">
    <property type="entry name" value="TRAFAC_Dynamin-like_GTPase"/>
</dbReference>
<keyword evidence="1" id="KW-0175">Coiled coil</keyword>
<comment type="caution">
    <text evidence="5">The sequence shown here is derived from an EMBL/GenBank/DDBJ whole genome shotgun (WGS) entry which is preliminary data.</text>
</comment>
<feature type="region of interest" description="Disordered" evidence="2">
    <location>
        <begin position="93"/>
        <end position="112"/>
    </location>
</feature>
<evidence type="ECO:0000313" key="5">
    <source>
        <dbReference type="EMBL" id="GAA0621967.1"/>
    </source>
</evidence>
<feature type="coiled-coil region" evidence="1">
    <location>
        <begin position="316"/>
        <end position="343"/>
    </location>
</feature>
<name>A0ABN1GWU6_9ACTN</name>
<keyword evidence="3" id="KW-0812">Transmembrane</keyword>
<dbReference type="SUPFAM" id="SSF52540">
    <property type="entry name" value="P-loop containing nucleoside triphosphate hydrolases"/>
    <property type="match status" value="1"/>
</dbReference>
<evidence type="ECO:0000256" key="2">
    <source>
        <dbReference type="SAM" id="MobiDB-lite"/>
    </source>
</evidence>
<sequence length="614" mass="67098">MPAPEAVIQTVDEALRMVTARGRTDLAARLRKTKDRLHDDRIRVLVIGEFKQGKSQLVNALVRARVCPVDDDIATSVPTAVYYSETPVVTLVKEEPGADPDDESRPVRTERTEASLEDIQRFVTEMGNPANREGLSHVEVGLPTPLLQSGLELVDTPGVGGLGSVRATATLAALPGADAVLLVSDAAQEYTAAELEFLKHAVKLCPNIACILTKIDLYPEWRRIYELNQAHLTKAGITAQLIPVSSVLRWHALDRNDNDLNIESGFPVLATMLTNTVGQAELLVRRAVANTVAGVAEQLARGLQSELGVQEHPETVQSTVTDLRAAKERMAALRDRSARWQQTLSDGVADLAADIDYDLRDRMRDIQRNAEEEIDVLGDPAVVWVEFAPWVEEQVAAATSANFVWANERARYLAALVAEHFAEDGQLSLPDLDVDSGGSMQAVRPMYLSDEGDPSLGEQALIAVRGGYIGTLMFGMFSTFAGMALLNPFSVGAGLLLGGRTLREEKKRLLQRRQAEAKNAVRRYTDDVTFHVGKDSRDMLRRVQRQLRDHFTQVATELETSLQDSLKVAEAGARTNAKDREARIGELKRELAGVAALQKQARDLVAVAAKAGAV</sequence>
<dbReference type="Gene3D" id="3.40.50.300">
    <property type="entry name" value="P-loop containing nucleotide triphosphate hydrolases"/>
    <property type="match status" value="1"/>
</dbReference>
<evidence type="ECO:0000256" key="3">
    <source>
        <dbReference type="SAM" id="Phobius"/>
    </source>
</evidence>
<proteinExistence type="predicted"/>
<keyword evidence="3" id="KW-0472">Membrane</keyword>
<feature type="compositionally biased region" description="Basic and acidic residues" evidence="2">
    <location>
        <begin position="103"/>
        <end position="112"/>
    </location>
</feature>